<keyword evidence="2 5" id="KW-0645">Protease</keyword>
<dbReference type="InterPro" id="IPR023828">
    <property type="entry name" value="Peptidase_S8_Ser-AS"/>
</dbReference>
<dbReference type="Gene3D" id="3.40.50.200">
    <property type="entry name" value="Peptidase S8/S53 domain"/>
    <property type="match status" value="1"/>
</dbReference>
<evidence type="ECO:0000256" key="2">
    <source>
        <dbReference type="ARBA" id="ARBA00022670"/>
    </source>
</evidence>
<dbReference type="InterPro" id="IPR015500">
    <property type="entry name" value="Peptidase_S8_subtilisin-rel"/>
</dbReference>
<dbReference type="InterPro" id="IPR022398">
    <property type="entry name" value="Peptidase_S8_His-AS"/>
</dbReference>
<dbReference type="CDD" id="cd04077">
    <property type="entry name" value="Peptidases_S8_PCSK9_ProteinaseK_like"/>
    <property type="match status" value="1"/>
</dbReference>
<accession>A0A137NZ94</accession>
<dbReference type="Pfam" id="PF00082">
    <property type="entry name" value="Peptidase_S8"/>
    <property type="match status" value="1"/>
</dbReference>
<evidence type="ECO:0000256" key="6">
    <source>
        <dbReference type="RuleBase" id="RU003355"/>
    </source>
</evidence>
<dbReference type="PROSITE" id="PS00138">
    <property type="entry name" value="SUBTILASE_SER"/>
    <property type="match status" value="1"/>
</dbReference>
<name>A0A137NZ94_CONC2</name>
<evidence type="ECO:0000313" key="9">
    <source>
        <dbReference type="Proteomes" id="UP000070444"/>
    </source>
</evidence>
<dbReference type="InterPro" id="IPR034193">
    <property type="entry name" value="PCSK9_ProteinaseK-like"/>
</dbReference>
<gene>
    <name evidence="8" type="ORF">CONCODRAFT_27905</name>
</gene>
<dbReference type="GO" id="GO:0005615">
    <property type="term" value="C:extracellular space"/>
    <property type="evidence" value="ECO:0007669"/>
    <property type="project" value="TreeGrafter"/>
</dbReference>
<evidence type="ECO:0000256" key="1">
    <source>
        <dbReference type="ARBA" id="ARBA00011073"/>
    </source>
</evidence>
<sequence>LDDEAYNSMLNNPEVEKIIPVTKKFASEVQKDATWGQSRISSKNKTRSKPYTFTYDAKQDGDGVHVYVIDTGINIKHDDFQGRAIWGTATIEGASKDDRNGHGTHCAGTIAGYKYGIAKKAKIIAVKVLDDAGEGDDDTVLKGIEFVHKHVSKNKIKIFVVSMSLGGAFSTIVNEAVDKLYQAGGVVVAAAGNEDKDACEFSPASANNTITVGSIDENNKKSSFSNWGKCIKILAPGGNITSSWINSKTAIMELSGTSMAAPHVAGVAAGLIS</sequence>
<keyword evidence="4 5" id="KW-0720">Serine protease</keyword>
<comment type="similarity">
    <text evidence="1 5 6">Belongs to the peptidase S8 family.</text>
</comment>
<dbReference type="InterPro" id="IPR023827">
    <property type="entry name" value="Peptidase_S8_Asp-AS"/>
</dbReference>
<evidence type="ECO:0000313" key="8">
    <source>
        <dbReference type="EMBL" id="KXN67954.1"/>
    </source>
</evidence>
<feature type="non-terminal residue" evidence="8">
    <location>
        <position position="273"/>
    </location>
</feature>
<dbReference type="OrthoDB" id="206201at2759"/>
<dbReference type="PRINTS" id="PR00723">
    <property type="entry name" value="SUBTILISIN"/>
</dbReference>
<dbReference type="STRING" id="796925.A0A137NZ94"/>
<dbReference type="SUPFAM" id="SSF52743">
    <property type="entry name" value="Subtilisin-like"/>
    <property type="match status" value="1"/>
</dbReference>
<dbReference type="InterPro" id="IPR050131">
    <property type="entry name" value="Peptidase_S8_subtilisin-like"/>
</dbReference>
<keyword evidence="9" id="KW-1185">Reference proteome</keyword>
<dbReference type="PROSITE" id="PS00137">
    <property type="entry name" value="SUBTILASE_HIS"/>
    <property type="match status" value="1"/>
</dbReference>
<dbReference type="OMA" id="SANMIKH"/>
<dbReference type="GO" id="GO:0004252">
    <property type="term" value="F:serine-type endopeptidase activity"/>
    <property type="evidence" value="ECO:0007669"/>
    <property type="project" value="UniProtKB-UniRule"/>
</dbReference>
<reference evidence="8 9" key="1">
    <citation type="journal article" date="2015" name="Genome Biol. Evol.">
        <title>Phylogenomic analyses indicate that early fungi evolved digesting cell walls of algal ancestors of land plants.</title>
        <authorList>
            <person name="Chang Y."/>
            <person name="Wang S."/>
            <person name="Sekimoto S."/>
            <person name="Aerts A.L."/>
            <person name="Choi C."/>
            <person name="Clum A."/>
            <person name="LaButti K.M."/>
            <person name="Lindquist E.A."/>
            <person name="Yee Ngan C."/>
            <person name="Ohm R.A."/>
            <person name="Salamov A.A."/>
            <person name="Grigoriev I.V."/>
            <person name="Spatafora J.W."/>
            <person name="Berbee M.L."/>
        </authorList>
    </citation>
    <scope>NUCLEOTIDE SEQUENCE [LARGE SCALE GENOMIC DNA]</scope>
    <source>
        <strain evidence="8 9">NRRL 28638</strain>
    </source>
</reference>
<dbReference type="AlphaFoldDB" id="A0A137NZ94"/>
<organism evidence="8 9">
    <name type="scientific">Conidiobolus coronatus (strain ATCC 28846 / CBS 209.66 / NRRL 28638)</name>
    <name type="common">Delacroixia coronata</name>
    <dbReference type="NCBI Taxonomy" id="796925"/>
    <lineage>
        <taxon>Eukaryota</taxon>
        <taxon>Fungi</taxon>
        <taxon>Fungi incertae sedis</taxon>
        <taxon>Zoopagomycota</taxon>
        <taxon>Entomophthoromycotina</taxon>
        <taxon>Entomophthoromycetes</taxon>
        <taxon>Entomophthorales</taxon>
        <taxon>Ancylistaceae</taxon>
        <taxon>Conidiobolus</taxon>
    </lineage>
</organism>
<dbReference type="PROSITE" id="PS00136">
    <property type="entry name" value="SUBTILASE_ASP"/>
    <property type="match status" value="1"/>
</dbReference>
<feature type="active site" description="Charge relay system" evidence="5">
    <location>
        <position position="102"/>
    </location>
</feature>
<dbReference type="PANTHER" id="PTHR43806:SF66">
    <property type="entry name" value="SERIN ENDOPEPTIDASE"/>
    <property type="match status" value="1"/>
</dbReference>
<feature type="domain" description="Peptidase S8/S53" evidence="7">
    <location>
        <begin position="61"/>
        <end position="272"/>
    </location>
</feature>
<keyword evidence="3 5" id="KW-0378">Hydrolase</keyword>
<evidence type="ECO:0000256" key="4">
    <source>
        <dbReference type="ARBA" id="ARBA00022825"/>
    </source>
</evidence>
<dbReference type="GO" id="GO:0006508">
    <property type="term" value="P:proteolysis"/>
    <property type="evidence" value="ECO:0007669"/>
    <property type="project" value="UniProtKB-KW"/>
</dbReference>
<evidence type="ECO:0000256" key="3">
    <source>
        <dbReference type="ARBA" id="ARBA00022801"/>
    </source>
</evidence>
<feature type="non-terminal residue" evidence="8">
    <location>
        <position position="1"/>
    </location>
</feature>
<dbReference type="EMBL" id="KQ964603">
    <property type="protein sequence ID" value="KXN67954.1"/>
    <property type="molecule type" value="Genomic_DNA"/>
</dbReference>
<dbReference type="InterPro" id="IPR036852">
    <property type="entry name" value="Peptidase_S8/S53_dom_sf"/>
</dbReference>
<dbReference type="PANTHER" id="PTHR43806">
    <property type="entry name" value="PEPTIDASE S8"/>
    <property type="match status" value="1"/>
</dbReference>
<dbReference type="InterPro" id="IPR000209">
    <property type="entry name" value="Peptidase_S8/S53_dom"/>
</dbReference>
<evidence type="ECO:0000259" key="7">
    <source>
        <dbReference type="Pfam" id="PF00082"/>
    </source>
</evidence>
<feature type="active site" description="Charge relay system" evidence="5">
    <location>
        <position position="258"/>
    </location>
</feature>
<evidence type="ECO:0000256" key="5">
    <source>
        <dbReference type="PROSITE-ProRule" id="PRU01240"/>
    </source>
</evidence>
<protein>
    <submittedName>
        <fullName evidence="8">Subtilase</fullName>
    </submittedName>
</protein>
<dbReference type="Proteomes" id="UP000070444">
    <property type="component" value="Unassembled WGS sequence"/>
</dbReference>
<dbReference type="PROSITE" id="PS51892">
    <property type="entry name" value="SUBTILASE"/>
    <property type="match status" value="1"/>
</dbReference>
<feature type="active site" description="Charge relay system" evidence="5">
    <location>
        <position position="70"/>
    </location>
</feature>
<dbReference type="FunFam" id="3.40.50.200:FF:000007">
    <property type="entry name" value="Subtilisin-like serine protease"/>
    <property type="match status" value="1"/>
</dbReference>
<proteinExistence type="inferred from homology"/>